<protein>
    <recommendedName>
        <fullName evidence="3">Mei2-like C-terminal RNA recognition motif domain-containing protein</fullName>
    </recommendedName>
</protein>
<evidence type="ECO:0000256" key="1">
    <source>
        <dbReference type="SAM" id="Coils"/>
    </source>
</evidence>
<dbReference type="Proteomes" id="UP001178507">
    <property type="component" value="Unassembled WGS sequence"/>
</dbReference>
<dbReference type="InterPro" id="IPR012677">
    <property type="entry name" value="Nucleotide-bd_a/b_plait_sf"/>
</dbReference>
<evidence type="ECO:0000313" key="5">
    <source>
        <dbReference type="Proteomes" id="UP001178507"/>
    </source>
</evidence>
<keyword evidence="5" id="KW-1185">Reference proteome</keyword>
<name>A0AA36JFS3_9DINO</name>
<dbReference type="CDD" id="cd12277">
    <property type="entry name" value="RRM3_MEI2_EAR1_like"/>
    <property type="match status" value="1"/>
</dbReference>
<dbReference type="InterPro" id="IPR035979">
    <property type="entry name" value="RBD_domain_sf"/>
</dbReference>
<feature type="region of interest" description="Disordered" evidence="2">
    <location>
        <begin position="1"/>
        <end position="133"/>
    </location>
</feature>
<dbReference type="GO" id="GO:0003676">
    <property type="term" value="F:nucleic acid binding"/>
    <property type="evidence" value="ECO:0007669"/>
    <property type="project" value="InterPro"/>
</dbReference>
<dbReference type="Pfam" id="PF04059">
    <property type="entry name" value="RRM_2"/>
    <property type="match status" value="1"/>
</dbReference>
<dbReference type="Gene3D" id="3.30.70.330">
    <property type="match status" value="1"/>
</dbReference>
<keyword evidence="1" id="KW-0175">Coiled coil</keyword>
<feature type="region of interest" description="Disordered" evidence="2">
    <location>
        <begin position="377"/>
        <end position="456"/>
    </location>
</feature>
<reference evidence="4" key="1">
    <citation type="submission" date="2023-08" db="EMBL/GenBank/DDBJ databases">
        <authorList>
            <person name="Chen Y."/>
            <person name="Shah S."/>
            <person name="Dougan E. K."/>
            <person name="Thang M."/>
            <person name="Chan C."/>
        </authorList>
    </citation>
    <scope>NUCLEOTIDE SEQUENCE</scope>
</reference>
<feature type="compositionally biased region" description="Polar residues" evidence="2">
    <location>
        <begin position="1"/>
        <end position="11"/>
    </location>
</feature>
<accession>A0AA36JFS3</accession>
<feature type="compositionally biased region" description="Polar residues" evidence="2">
    <location>
        <begin position="71"/>
        <end position="80"/>
    </location>
</feature>
<feature type="compositionally biased region" description="Basic and acidic residues" evidence="2">
    <location>
        <begin position="437"/>
        <end position="446"/>
    </location>
</feature>
<evidence type="ECO:0000256" key="2">
    <source>
        <dbReference type="SAM" id="MobiDB-lite"/>
    </source>
</evidence>
<comment type="caution">
    <text evidence="4">The sequence shown here is derived from an EMBL/GenBank/DDBJ whole genome shotgun (WGS) entry which is preliminary data.</text>
</comment>
<feature type="domain" description="Mei2-like C-terminal RNA recognition motif" evidence="3">
    <location>
        <begin position="458"/>
        <end position="548"/>
    </location>
</feature>
<gene>
    <name evidence="4" type="ORF">EVOR1521_LOCUS26750</name>
</gene>
<proteinExistence type="predicted"/>
<evidence type="ECO:0000313" key="4">
    <source>
        <dbReference type="EMBL" id="CAJ1404274.1"/>
    </source>
</evidence>
<dbReference type="EMBL" id="CAUJNA010003533">
    <property type="protein sequence ID" value="CAJ1404274.1"/>
    <property type="molecule type" value="Genomic_DNA"/>
</dbReference>
<evidence type="ECO:0000259" key="3">
    <source>
        <dbReference type="Pfam" id="PF04059"/>
    </source>
</evidence>
<feature type="compositionally biased region" description="Low complexity" evidence="2">
    <location>
        <begin position="18"/>
        <end position="27"/>
    </location>
</feature>
<dbReference type="AlphaFoldDB" id="A0AA36JFS3"/>
<dbReference type="SUPFAM" id="SSF54928">
    <property type="entry name" value="RNA-binding domain, RBD"/>
    <property type="match status" value="1"/>
</dbReference>
<feature type="coiled-coil region" evidence="1">
    <location>
        <begin position="331"/>
        <end position="358"/>
    </location>
</feature>
<sequence>MAENDSPTNEATGRLNVRRPAPVAVPVRLHHQVAHSPESPSTVSSPDSPDSMVPESPSRIVVRNTFIDVCDSNTSGSQEPGSPARGNSAPASPTAREEPWGASAFEGSLGDPSDPSTSQGHARNKIEDSGFGDFSYSKQERWLRDLGSPKKVSARPTRERKTKNVGADAEGQSSMRLGDLLKLGIPGQPVDKVEEEPMGPPPDMRGDARMPSGWPGGFRSPLPGQPLLPPHMEARGPRGMPGPPQDLEGMGLAGQIPGLMPPTYDAGSRIPPHQDAGSRIPPQMMYGLDPNLANPGMDWRGLQYSQPPAANFPGGLISAGGMLLAQGLTALQQQQLQLAQQQEQLDRLRQQLDPQTLQQMQAAAGIQGDPYAQYGGCGPDVGKGARNVRKGHGNDRGKGAGRGKKGQEDDGRRLKEVAGLDADKEKNKVPLSGGGPKRTDYIKKFSNETPGPVTQPITTMMLKNIPCRKSQEEVMLTIDEEGFRGKYDFFYLPRDVKFRANLGYAFINFITPEDAAAFQNKMDGYQFPNSGSAKACIVVPAHVQGALNNLQAFKRTEVMRSNRKPYFSNVVAL</sequence>
<feature type="compositionally biased region" description="Basic and acidic residues" evidence="2">
    <location>
        <begin position="405"/>
        <end position="428"/>
    </location>
</feature>
<dbReference type="InterPro" id="IPR007201">
    <property type="entry name" value="Mei2-like_Rrm_C"/>
</dbReference>
<feature type="compositionally biased region" description="Low complexity" evidence="2">
    <location>
        <begin position="36"/>
        <end position="58"/>
    </location>
</feature>
<feature type="region of interest" description="Disordered" evidence="2">
    <location>
        <begin position="147"/>
        <end position="172"/>
    </location>
</feature>
<organism evidence="4 5">
    <name type="scientific">Effrenium voratum</name>
    <dbReference type="NCBI Taxonomy" id="2562239"/>
    <lineage>
        <taxon>Eukaryota</taxon>
        <taxon>Sar</taxon>
        <taxon>Alveolata</taxon>
        <taxon>Dinophyceae</taxon>
        <taxon>Suessiales</taxon>
        <taxon>Symbiodiniaceae</taxon>
        <taxon>Effrenium</taxon>
    </lineage>
</organism>